<dbReference type="PROSITE" id="PS00061">
    <property type="entry name" value="ADH_SHORT"/>
    <property type="match status" value="1"/>
</dbReference>
<dbReference type="Gene3D" id="3.40.50.720">
    <property type="entry name" value="NAD(P)-binding Rossmann-like Domain"/>
    <property type="match status" value="1"/>
</dbReference>
<keyword evidence="5" id="KW-0520">NAD</keyword>
<comment type="catalytic activity">
    <reaction evidence="1 7">
        <text>dTDP-alpha-D-glucose = dTDP-4-dehydro-6-deoxy-alpha-D-glucose + H2O</text>
        <dbReference type="Rhea" id="RHEA:17221"/>
        <dbReference type="ChEBI" id="CHEBI:15377"/>
        <dbReference type="ChEBI" id="CHEBI:57477"/>
        <dbReference type="ChEBI" id="CHEBI:57649"/>
        <dbReference type="EC" id="4.2.1.46"/>
    </reaction>
</comment>
<dbReference type="PANTHER" id="PTHR43000">
    <property type="entry name" value="DTDP-D-GLUCOSE 4,6-DEHYDRATASE-RELATED"/>
    <property type="match status" value="1"/>
</dbReference>
<protein>
    <recommendedName>
        <fullName evidence="4 7">dTDP-glucose 4,6-dehydratase</fullName>
        <ecNumber evidence="4 7">4.2.1.46</ecNumber>
    </recommendedName>
</protein>
<dbReference type="InterPro" id="IPR016040">
    <property type="entry name" value="NAD(P)-bd_dom"/>
</dbReference>
<dbReference type="Gene3D" id="3.90.25.10">
    <property type="entry name" value="UDP-galactose 4-epimerase, domain 1"/>
    <property type="match status" value="1"/>
</dbReference>
<evidence type="ECO:0000313" key="9">
    <source>
        <dbReference type="EMBL" id="MDR5896414.1"/>
    </source>
</evidence>
<keyword evidence="6 7" id="KW-0456">Lyase</keyword>
<evidence type="ECO:0000313" key="10">
    <source>
        <dbReference type="Proteomes" id="UP001269375"/>
    </source>
</evidence>
<gene>
    <name evidence="9" type="primary">rfbB</name>
    <name evidence="9" type="ORF">QC825_10050</name>
</gene>
<evidence type="ECO:0000256" key="2">
    <source>
        <dbReference type="ARBA" id="ARBA00001911"/>
    </source>
</evidence>
<name>A0ABU1GWK7_9GAMM</name>
<dbReference type="InterPro" id="IPR005888">
    <property type="entry name" value="dTDP_Gluc_deHydtase"/>
</dbReference>
<reference evidence="9 10" key="1">
    <citation type="submission" date="2023-04" db="EMBL/GenBank/DDBJ databases">
        <title>A long-awaited taxogenomic arrangement of the family Halomonadaceae.</title>
        <authorList>
            <person name="De La Haba R."/>
            <person name="Chuvochina M."/>
            <person name="Wittouck S."/>
            <person name="Arahal D.R."/>
            <person name="Sanchez-Porro C."/>
            <person name="Hugenholtz P."/>
            <person name="Ventosa A."/>
        </authorList>
    </citation>
    <scope>NUCLEOTIDE SEQUENCE [LARGE SCALE GENOMIC DNA]</scope>
    <source>
        <strain evidence="9 10">DSM 22428</strain>
    </source>
</reference>
<dbReference type="GO" id="GO:0008460">
    <property type="term" value="F:dTDP-glucose 4,6-dehydratase activity"/>
    <property type="evidence" value="ECO:0007669"/>
    <property type="project" value="UniProtKB-EC"/>
</dbReference>
<evidence type="ECO:0000256" key="4">
    <source>
        <dbReference type="ARBA" id="ARBA00011990"/>
    </source>
</evidence>
<feature type="domain" description="NAD(P)-binding" evidence="8">
    <location>
        <begin position="2"/>
        <end position="316"/>
    </location>
</feature>
<dbReference type="Pfam" id="PF16363">
    <property type="entry name" value="GDP_Man_Dehyd"/>
    <property type="match status" value="1"/>
</dbReference>
<dbReference type="RefSeq" id="WP_251594006.1">
    <property type="nucleotide sequence ID" value="NZ_JAMLJI010000003.1"/>
</dbReference>
<dbReference type="SUPFAM" id="SSF51735">
    <property type="entry name" value="NAD(P)-binding Rossmann-fold domains"/>
    <property type="match status" value="1"/>
</dbReference>
<comment type="cofactor">
    <cofactor evidence="2 7">
        <name>NAD(+)</name>
        <dbReference type="ChEBI" id="CHEBI:57540"/>
    </cofactor>
</comment>
<evidence type="ECO:0000256" key="3">
    <source>
        <dbReference type="ARBA" id="ARBA00008178"/>
    </source>
</evidence>
<sequence>MLVTGGAGFIGSALVRHLLDETEHHVLNVDKLTYAGNLASLPRGDHPRYGFLKLDITEEAALHEAIEVFAPDAVIHLAAESHVDRSIDGPAPFMQSNVSGTFSILEALRRYLANNEARRAEFRLIHVSTDEVFGDLALTARPFDEHSPYRPSSPYSASKAASDHLVQAWGRTYGIPAIITHASNNYGPYQFPEKLIPKTILNALAGTPIPLYGNGAQTRDWLHVTDHVRALMCVLERGRIGKRYLIGSGQETSNRVLVETLCRQLDRLVPTPGVSHERLITPVEDRPGHDVRYALDHRKTVALGWQPSVTLEAGLLETVQWYLNAFEGWSGASATTSHP</sequence>
<dbReference type="InterPro" id="IPR036291">
    <property type="entry name" value="NAD(P)-bd_dom_sf"/>
</dbReference>
<keyword evidence="10" id="KW-1185">Reference proteome</keyword>
<comment type="caution">
    <text evidence="9">The sequence shown here is derived from an EMBL/GenBank/DDBJ whole genome shotgun (WGS) entry which is preliminary data.</text>
</comment>
<evidence type="ECO:0000259" key="8">
    <source>
        <dbReference type="Pfam" id="PF16363"/>
    </source>
</evidence>
<dbReference type="CDD" id="cd05246">
    <property type="entry name" value="dTDP_GD_SDR_e"/>
    <property type="match status" value="1"/>
</dbReference>
<dbReference type="EC" id="4.2.1.46" evidence="4 7"/>
<organism evidence="9 10">
    <name type="scientific">Larsenimonas suaedae</name>
    <dbReference type="NCBI Taxonomy" id="1851019"/>
    <lineage>
        <taxon>Bacteria</taxon>
        <taxon>Pseudomonadati</taxon>
        <taxon>Pseudomonadota</taxon>
        <taxon>Gammaproteobacteria</taxon>
        <taxon>Oceanospirillales</taxon>
        <taxon>Halomonadaceae</taxon>
        <taxon>Larsenimonas</taxon>
    </lineage>
</organism>
<dbReference type="InterPro" id="IPR020904">
    <property type="entry name" value="Sc_DH/Rdtase_CS"/>
</dbReference>
<evidence type="ECO:0000256" key="6">
    <source>
        <dbReference type="ARBA" id="ARBA00023239"/>
    </source>
</evidence>
<evidence type="ECO:0000256" key="1">
    <source>
        <dbReference type="ARBA" id="ARBA00001539"/>
    </source>
</evidence>
<proteinExistence type="inferred from homology"/>
<evidence type="ECO:0000256" key="5">
    <source>
        <dbReference type="ARBA" id="ARBA00023027"/>
    </source>
</evidence>
<comment type="similarity">
    <text evidence="3 7">Belongs to the NAD(P)-dependent epimerase/dehydratase family. dTDP-glucose dehydratase subfamily.</text>
</comment>
<dbReference type="EMBL" id="JARWAO010000005">
    <property type="protein sequence ID" value="MDR5896414.1"/>
    <property type="molecule type" value="Genomic_DNA"/>
</dbReference>
<evidence type="ECO:0000256" key="7">
    <source>
        <dbReference type="RuleBase" id="RU004473"/>
    </source>
</evidence>
<dbReference type="Proteomes" id="UP001269375">
    <property type="component" value="Unassembled WGS sequence"/>
</dbReference>
<dbReference type="NCBIfam" id="TIGR01181">
    <property type="entry name" value="dTDP_gluc_dehyt"/>
    <property type="match status" value="1"/>
</dbReference>
<accession>A0ABU1GWK7</accession>